<sequence>MADEFNDGQEWGRVLLFKIGDGATPENFKILCGVKTRSFTIGASQVDTTVPSCTKPGGKVVQTSRPGQQTVSFDAAGKFVTGADTKRFLAYVRDNKPFNGQAIVPSDGSYTAQWMVSNFQFTGDETNTLEFSATFNTVTEYAFEDEETGS</sequence>
<protein>
    <submittedName>
        <fullName evidence="1">Phage tail protein</fullName>
    </submittedName>
</protein>
<evidence type="ECO:0000313" key="2">
    <source>
        <dbReference type="Proteomes" id="UP000574931"/>
    </source>
</evidence>
<evidence type="ECO:0000313" key="1">
    <source>
        <dbReference type="EMBL" id="NNU62429.1"/>
    </source>
</evidence>
<proteinExistence type="predicted"/>
<dbReference type="Pfam" id="PF06199">
    <property type="entry name" value="Phage_tail_2"/>
    <property type="match status" value="1"/>
</dbReference>
<dbReference type="RefSeq" id="WP_171318880.1">
    <property type="nucleotide sequence ID" value="NZ_JABFCY010000014.1"/>
</dbReference>
<organism evidence="1 2">
    <name type="scientific">Ochrobactrum soli</name>
    <dbReference type="NCBI Taxonomy" id="2448455"/>
    <lineage>
        <taxon>Bacteria</taxon>
        <taxon>Pseudomonadati</taxon>
        <taxon>Pseudomonadota</taxon>
        <taxon>Alphaproteobacteria</taxon>
        <taxon>Hyphomicrobiales</taxon>
        <taxon>Brucellaceae</taxon>
        <taxon>Brucella/Ochrobactrum group</taxon>
        <taxon>Ochrobactrum</taxon>
    </lineage>
</organism>
<dbReference type="AlphaFoldDB" id="A0A849KUD5"/>
<dbReference type="InterPro" id="IPR011855">
    <property type="entry name" value="Phgtail_TP901_1"/>
</dbReference>
<gene>
    <name evidence="1" type="ORF">HKX02_19530</name>
</gene>
<reference evidence="1 2" key="1">
    <citation type="submission" date="2020-05" db="EMBL/GenBank/DDBJ databases">
        <title>Draft Genome Sequence of Ochrobactrum soli Isolated from Stable Fly Gut.</title>
        <authorList>
            <person name="Pileggi M.T."/>
            <person name="Vazhakkala L.J."/>
            <person name="Wong C.N."/>
        </authorList>
    </citation>
    <scope>NUCLEOTIDE SEQUENCE [LARGE SCALE GENOMIC DNA]</scope>
    <source>
        <strain evidence="1 2">MTP-C0764</strain>
    </source>
</reference>
<accession>A0A849KUD5</accession>
<dbReference type="EMBL" id="JABFCY010000014">
    <property type="protein sequence ID" value="NNU62429.1"/>
    <property type="molecule type" value="Genomic_DNA"/>
</dbReference>
<comment type="caution">
    <text evidence="1">The sequence shown here is derived from an EMBL/GenBank/DDBJ whole genome shotgun (WGS) entry which is preliminary data.</text>
</comment>
<name>A0A849KUD5_9HYPH</name>
<dbReference type="Proteomes" id="UP000574931">
    <property type="component" value="Unassembled WGS sequence"/>
</dbReference>
<keyword evidence="2" id="KW-1185">Reference proteome</keyword>